<reference evidence="18" key="1">
    <citation type="submission" date="2016-06" db="UniProtKB">
        <authorList>
            <consortium name="WormBaseParasite"/>
        </authorList>
    </citation>
    <scope>IDENTIFICATION</scope>
</reference>
<evidence type="ECO:0000256" key="6">
    <source>
        <dbReference type="ARBA" id="ARBA00022692"/>
    </source>
</evidence>
<evidence type="ECO:0000256" key="2">
    <source>
        <dbReference type="ARBA" id="ARBA00012543"/>
    </source>
</evidence>
<feature type="transmembrane region" description="Helical" evidence="14">
    <location>
        <begin position="301"/>
        <end position="323"/>
    </location>
</feature>
<feature type="transmembrane region" description="Helical" evidence="14">
    <location>
        <begin position="227"/>
        <end position="245"/>
    </location>
</feature>
<feature type="transmembrane region" description="Helical" evidence="14">
    <location>
        <begin position="343"/>
        <end position="362"/>
    </location>
</feature>
<evidence type="ECO:0000256" key="4">
    <source>
        <dbReference type="ARBA" id="ARBA00022676"/>
    </source>
</evidence>
<keyword evidence="8 13" id="KW-0175">Coiled coil</keyword>
<keyword evidence="9 14" id="KW-0472">Membrane</keyword>
<protein>
    <recommendedName>
        <fullName evidence="2">chitin synthase</fullName>
        <ecNumber evidence="2">2.4.1.16</ecNumber>
    </recommendedName>
</protein>
<dbReference type="FunFam" id="3.90.550.10:FF:000139">
    <property type="entry name" value="Chitin synthase 8"/>
    <property type="match status" value="1"/>
</dbReference>
<dbReference type="EC" id="2.4.1.16" evidence="2"/>
<dbReference type="Pfam" id="PF03142">
    <property type="entry name" value="Chitin_synth_2"/>
    <property type="match status" value="1"/>
</dbReference>
<keyword evidence="7 14" id="KW-1133">Transmembrane helix</keyword>
<evidence type="ECO:0000256" key="11">
    <source>
        <dbReference type="ARBA" id="ARBA00046329"/>
    </source>
</evidence>
<sequence length="1207" mass="138022">MLSNTSASRWDAFKSKWDAFRSQSHEYHLNNELKPWMVKTLQILKFMIFSMSHVLLIFGTAASKLTVILLATSIELKPSGSRFREKCYVGKGPTTCPHVLSETETSSVRRRHPQVTASVVCALWLIQNAPDMMAIIQSLYRIYKNRKERKGATLMVFIVECCRSAGLSILFFHIFPSLDPLHCLVLSVSAVFMPLYYKIKSLIRRSFDPSWFDSLSIYLTNFKQNTLLLYSILFLIIFASCYVWSTTAVPFFKFAALPLALILSSFGFWDLWIDMRHCLSSYRYLYQLKFGTRKMSSLTRLIVSILRILTSGLIVWIVKLRYLPFKAVKKSISENFGGPERVAALYTLAIYIILLNFILRFISRFLSAMSMRVLALLHPLLTAVPLLMTAFIVTCFVIPMCSIRSYLSSYGLRWHCLAWKASLKSLPEMCFGVIWLITYLRWAYKHVKARRFDPTDEVIDTIASVPNGFTIEQSLVELDDDRSIGETEFDAGELRITNDEIDKTVTLYICATMWHETRNEMMQMLKSIIRCETNDGTDGTKNRVLVNTAYGGRLVVRLPAGTLLFVHLKDKKLVRHKKRWSQVMYMYYLLGHRIMDSHMSVEDRQLEADNTYILAIDGDSKFEPSAVLKLLRLMNVKSDIGCACGRIHPIGEGVMVWYQKFEYAIAHWFQKAAEHVFGCVLCAPGCFSLFRASALMDDNVMHKYTKTASEPRHFVQYDQGEDRWLSTLLLKQGYRIEYAAAADAETYAPEGFREFFNQRRRWTPSSIANTIDLLADYRRVCQNNDSISKMYILYQMVVIAFSLLSPGIMFTMLVYAQVAAFEVGSDRMLLYNAIPVFIFIALCFFADSNHQLIFAKLVSVVYGFVMLAVAVATANQIILETALSPTSMFVLCMIGIFFFAALIHPQEFHNILYGLVFFLMIPCTYVFLSLYALINLNVINWGTREAASAAVGESVSETGFKGLMRRLGFYRIVDFVRALPTRKSTAAEVENMKKRVNEMEIELQELKDRDVIFPPPHAHLLSTPPAAKQEKGNEAEVEMLLSSTTPFKTPVAREVTNRFMWMDAEYLQVCGRGRLNPAEDEFWNGMIEQYLKPTEITEDETRRDAANLADLRNRIASSILIVNGLLVLAVFLIQKHKEILSFQYKPYEGFEWLKLSEKTGKFELTGEPLKVEPLGLIIIGFLLAILLVQTCGMFAHRVNTLIGAFHE</sequence>
<dbReference type="EMBL" id="UYRT01000101">
    <property type="protein sequence ID" value="VDK27485.1"/>
    <property type="molecule type" value="Genomic_DNA"/>
</dbReference>
<evidence type="ECO:0000256" key="7">
    <source>
        <dbReference type="ARBA" id="ARBA00022989"/>
    </source>
</evidence>
<evidence type="ECO:0000313" key="18">
    <source>
        <dbReference type="WBParaSite" id="GPUH_0000014401-mRNA-1"/>
    </source>
</evidence>
<dbReference type="PANTHER" id="PTHR22914:SF12">
    <property type="entry name" value="CHITIN SYNTHASE CHS-1"/>
    <property type="match status" value="1"/>
</dbReference>
<evidence type="ECO:0000256" key="10">
    <source>
        <dbReference type="ARBA" id="ARBA00023180"/>
    </source>
</evidence>
<evidence type="ECO:0000256" key="13">
    <source>
        <dbReference type="SAM" id="Coils"/>
    </source>
</evidence>
<dbReference type="InterPro" id="IPR055120">
    <property type="entry name" value="Chs-1/2_IV_N"/>
</dbReference>
<evidence type="ECO:0000313" key="17">
    <source>
        <dbReference type="Proteomes" id="UP000271098"/>
    </source>
</evidence>
<keyword evidence="5" id="KW-0808">Transferase</keyword>
<evidence type="ECO:0000256" key="8">
    <source>
        <dbReference type="ARBA" id="ARBA00023054"/>
    </source>
</evidence>
<feature type="coiled-coil region" evidence="13">
    <location>
        <begin position="982"/>
        <end position="1009"/>
    </location>
</feature>
<feature type="domain" description="Chitin synthase chs-1/2 N-terminal putative transporter" evidence="15">
    <location>
        <begin position="34"/>
        <end position="443"/>
    </location>
</feature>
<keyword evidence="6 14" id="KW-0812">Transmembrane</keyword>
<evidence type="ECO:0000256" key="3">
    <source>
        <dbReference type="ARBA" id="ARBA00022475"/>
    </source>
</evidence>
<evidence type="ECO:0000259" key="15">
    <source>
        <dbReference type="Pfam" id="PF23000"/>
    </source>
</evidence>
<feature type="transmembrane region" description="Helical" evidence="14">
    <location>
        <begin position="374"/>
        <end position="406"/>
    </location>
</feature>
<feature type="transmembrane region" description="Helical" evidence="14">
    <location>
        <begin position="792"/>
        <end position="816"/>
    </location>
</feature>
<dbReference type="WBParaSite" id="GPUH_0000014401-mRNA-1">
    <property type="protein sequence ID" value="GPUH_0000014401-mRNA-1"/>
    <property type="gene ID" value="GPUH_0000014401"/>
</dbReference>
<organism evidence="18">
    <name type="scientific">Gongylonema pulchrum</name>
    <dbReference type="NCBI Taxonomy" id="637853"/>
    <lineage>
        <taxon>Eukaryota</taxon>
        <taxon>Metazoa</taxon>
        <taxon>Ecdysozoa</taxon>
        <taxon>Nematoda</taxon>
        <taxon>Chromadorea</taxon>
        <taxon>Rhabditida</taxon>
        <taxon>Spirurina</taxon>
        <taxon>Spiruromorpha</taxon>
        <taxon>Spiruroidea</taxon>
        <taxon>Gongylonematidae</taxon>
        <taxon>Gongylonema</taxon>
    </lineage>
</organism>
<proteinExistence type="inferred from homology"/>
<comment type="catalytic activity">
    <reaction evidence="12">
        <text>[(1-&gt;4)-N-acetyl-beta-D-glucosaminyl](n) + UDP-N-acetyl-alpha-D-glucosamine = [(1-&gt;4)-N-acetyl-beta-D-glucosaminyl](n+1) + UDP + H(+)</text>
        <dbReference type="Rhea" id="RHEA:16637"/>
        <dbReference type="Rhea" id="RHEA-COMP:9593"/>
        <dbReference type="Rhea" id="RHEA-COMP:9595"/>
        <dbReference type="ChEBI" id="CHEBI:15378"/>
        <dbReference type="ChEBI" id="CHEBI:17029"/>
        <dbReference type="ChEBI" id="CHEBI:57705"/>
        <dbReference type="ChEBI" id="CHEBI:58223"/>
        <dbReference type="EC" id="2.4.1.16"/>
    </reaction>
</comment>
<feature type="transmembrane region" description="Helical" evidence="14">
    <location>
        <begin position="251"/>
        <end position="273"/>
    </location>
</feature>
<feature type="transmembrane region" description="Helical" evidence="14">
    <location>
        <begin position="911"/>
        <end position="934"/>
    </location>
</feature>
<keyword evidence="3" id="KW-1003">Cell membrane</keyword>
<keyword evidence="4" id="KW-0328">Glycosyltransferase</keyword>
<dbReference type="Proteomes" id="UP000271098">
    <property type="component" value="Unassembled WGS sequence"/>
</dbReference>
<feature type="transmembrane region" description="Helical" evidence="14">
    <location>
        <begin position="1174"/>
        <end position="1195"/>
    </location>
</feature>
<evidence type="ECO:0000256" key="12">
    <source>
        <dbReference type="ARBA" id="ARBA00048014"/>
    </source>
</evidence>
<comment type="subcellular location">
    <subcellularLocation>
        <location evidence="1">Cell membrane</location>
        <topology evidence="1">Multi-pass membrane protein</topology>
    </subcellularLocation>
</comment>
<keyword evidence="17" id="KW-1185">Reference proteome</keyword>
<evidence type="ECO:0000256" key="9">
    <source>
        <dbReference type="ARBA" id="ARBA00023136"/>
    </source>
</evidence>
<evidence type="ECO:0000256" key="5">
    <source>
        <dbReference type="ARBA" id="ARBA00022679"/>
    </source>
</evidence>
<evidence type="ECO:0000256" key="1">
    <source>
        <dbReference type="ARBA" id="ARBA00004651"/>
    </source>
</evidence>
<dbReference type="GO" id="GO:0004100">
    <property type="term" value="F:chitin synthase activity"/>
    <property type="evidence" value="ECO:0007669"/>
    <property type="project" value="UniProtKB-EC"/>
</dbReference>
<dbReference type="OrthoDB" id="370884at2759"/>
<feature type="transmembrane region" description="Helical" evidence="14">
    <location>
        <begin position="853"/>
        <end position="874"/>
    </location>
</feature>
<evidence type="ECO:0000256" key="14">
    <source>
        <dbReference type="SAM" id="Phobius"/>
    </source>
</evidence>
<dbReference type="Pfam" id="PF23000">
    <property type="entry name" value="ChitinSynthase_IV_N"/>
    <property type="match status" value="1"/>
</dbReference>
<dbReference type="InterPro" id="IPR029044">
    <property type="entry name" value="Nucleotide-diphossugar_trans"/>
</dbReference>
<feature type="transmembrane region" description="Helical" evidence="14">
    <location>
        <begin position="886"/>
        <end position="904"/>
    </location>
</feature>
<dbReference type="PANTHER" id="PTHR22914">
    <property type="entry name" value="CHITIN SYNTHASE"/>
    <property type="match status" value="1"/>
</dbReference>
<comment type="similarity">
    <text evidence="11">Belongs to the chitin synthase family. Class IV subfamily.</text>
</comment>
<dbReference type="GO" id="GO:0006031">
    <property type="term" value="P:chitin biosynthetic process"/>
    <property type="evidence" value="ECO:0007669"/>
    <property type="project" value="TreeGrafter"/>
</dbReference>
<evidence type="ECO:0000313" key="16">
    <source>
        <dbReference type="EMBL" id="VDK27485.1"/>
    </source>
</evidence>
<accession>A0A183CUK4</accession>
<reference evidence="16 17" key="2">
    <citation type="submission" date="2018-11" db="EMBL/GenBank/DDBJ databases">
        <authorList>
            <consortium name="Pathogen Informatics"/>
        </authorList>
    </citation>
    <scope>NUCLEOTIDE SEQUENCE [LARGE SCALE GENOMIC DNA]</scope>
</reference>
<feature type="transmembrane region" description="Helical" evidence="14">
    <location>
        <begin position="46"/>
        <end position="74"/>
    </location>
</feature>
<dbReference type="CDD" id="cd04190">
    <property type="entry name" value="Chitin_synth_C"/>
    <property type="match status" value="1"/>
</dbReference>
<feature type="transmembrane region" description="Helical" evidence="14">
    <location>
        <begin position="828"/>
        <end position="846"/>
    </location>
</feature>
<feature type="transmembrane region" description="Helical" evidence="14">
    <location>
        <begin position="1115"/>
        <end position="1133"/>
    </location>
</feature>
<name>A0A183CUK4_9BILA</name>
<gene>
    <name evidence="16" type="ORF">GPUH_LOCUS145</name>
</gene>
<dbReference type="GO" id="GO:0005886">
    <property type="term" value="C:plasma membrane"/>
    <property type="evidence" value="ECO:0007669"/>
    <property type="project" value="UniProtKB-SubCell"/>
</dbReference>
<feature type="transmembrane region" description="Helical" evidence="14">
    <location>
        <begin position="151"/>
        <end position="175"/>
    </location>
</feature>
<keyword evidence="10" id="KW-0325">Glycoprotein</keyword>
<dbReference type="AlphaFoldDB" id="A0A183CUK4"/>
<dbReference type="SUPFAM" id="SSF53448">
    <property type="entry name" value="Nucleotide-diphospho-sugar transferases"/>
    <property type="match status" value="1"/>
</dbReference>
<dbReference type="InterPro" id="IPR004835">
    <property type="entry name" value="Chitin_synth"/>
</dbReference>
<feature type="transmembrane region" description="Helical" evidence="14">
    <location>
        <begin position="181"/>
        <end position="197"/>
    </location>
</feature>